<protein>
    <submittedName>
        <fullName evidence="2">Uncharacterized protein</fullName>
    </submittedName>
</protein>
<organism evidence="2 3">
    <name type="scientific">Armillaria ostoyae</name>
    <name type="common">Armillaria root rot fungus</name>
    <dbReference type="NCBI Taxonomy" id="47428"/>
    <lineage>
        <taxon>Eukaryota</taxon>
        <taxon>Fungi</taxon>
        <taxon>Dikarya</taxon>
        <taxon>Basidiomycota</taxon>
        <taxon>Agaricomycotina</taxon>
        <taxon>Agaricomycetes</taxon>
        <taxon>Agaricomycetidae</taxon>
        <taxon>Agaricales</taxon>
        <taxon>Marasmiineae</taxon>
        <taxon>Physalacriaceae</taxon>
        <taxon>Armillaria</taxon>
    </lineage>
</organism>
<feature type="transmembrane region" description="Helical" evidence="1">
    <location>
        <begin position="15"/>
        <end position="37"/>
    </location>
</feature>
<keyword evidence="1" id="KW-0472">Membrane</keyword>
<sequence>MFACRLQEPGEATRFVPLVVIAVAACGVKTISLIDFASMALHRSYLMCIVLDKTTLSIHPDIGRALKFKFSLGFQAYWIDSRSIFKETDYPPFLWFSFRTEALPQQFFASTSKSAELL</sequence>
<dbReference type="EMBL" id="FUEG01000001">
    <property type="protein sequence ID" value="SJK98639.1"/>
    <property type="molecule type" value="Genomic_DNA"/>
</dbReference>
<gene>
    <name evidence="2" type="ORF">ARMOST_01908</name>
</gene>
<reference evidence="3" key="1">
    <citation type="journal article" date="2017" name="Nat. Ecol. Evol.">
        <title>Genome expansion and lineage-specific genetic innovations in the forest pathogenic fungi Armillaria.</title>
        <authorList>
            <person name="Sipos G."/>
            <person name="Prasanna A.N."/>
            <person name="Walter M.C."/>
            <person name="O'Connor E."/>
            <person name="Balint B."/>
            <person name="Krizsan K."/>
            <person name="Kiss B."/>
            <person name="Hess J."/>
            <person name="Varga T."/>
            <person name="Slot J."/>
            <person name="Riley R."/>
            <person name="Boka B."/>
            <person name="Rigling D."/>
            <person name="Barry K."/>
            <person name="Lee J."/>
            <person name="Mihaltcheva S."/>
            <person name="LaButti K."/>
            <person name="Lipzen A."/>
            <person name="Waldron R."/>
            <person name="Moloney N.M."/>
            <person name="Sperisen C."/>
            <person name="Kredics L."/>
            <person name="Vagvoelgyi C."/>
            <person name="Patrignani A."/>
            <person name="Fitzpatrick D."/>
            <person name="Nagy I."/>
            <person name="Doyle S."/>
            <person name="Anderson J.B."/>
            <person name="Grigoriev I.V."/>
            <person name="Gueldener U."/>
            <person name="Muensterkoetter M."/>
            <person name="Nagy L.G."/>
        </authorList>
    </citation>
    <scope>NUCLEOTIDE SEQUENCE [LARGE SCALE GENOMIC DNA]</scope>
    <source>
        <strain evidence="3">C18/9</strain>
    </source>
</reference>
<dbReference type="AlphaFoldDB" id="A0A284QQ95"/>
<evidence type="ECO:0000313" key="2">
    <source>
        <dbReference type="EMBL" id="SJK98639.1"/>
    </source>
</evidence>
<name>A0A284QQ95_ARMOS</name>
<dbReference type="Proteomes" id="UP000219338">
    <property type="component" value="Unassembled WGS sequence"/>
</dbReference>
<proteinExistence type="predicted"/>
<evidence type="ECO:0000313" key="3">
    <source>
        <dbReference type="Proteomes" id="UP000219338"/>
    </source>
</evidence>
<keyword evidence="1" id="KW-1133">Transmembrane helix</keyword>
<keyword evidence="1" id="KW-0812">Transmembrane</keyword>
<dbReference type="PROSITE" id="PS51257">
    <property type="entry name" value="PROKAR_LIPOPROTEIN"/>
    <property type="match status" value="1"/>
</dbReference>
<evidence type="ECO:0000256" key="1">
    <source>
        <dbReference type="SAM" id="Phobius"/>
    </source>
</evidence>
<accession>A0A284QQ95</accession>
<keyword evidence="3" id="KW-1185">Reference proteome</keyword>